<keyword evidence="3" id="KW-1185">Reference proteome</keyword>
<evidence type="ECO:0000256" key="1">
    <source>
        <dbReference type="SAM" id="Phobius"/>
    </source>
</evidence>
<feature type="transmembrane region" description="Helical" evidence="1">
    <location>
        <begin position="136"/>
        <end position="155"/>
    </location>
</feature>
<dbReference type="EMBL" id="PPEL01000029">
    <property type="protein sequence ID" value="PNV65463.1"/>
    <property type="molecule type" value="Genomic_DNA"/>
</dbReference>
<feature type="transmembrane region" description="Helical" evidence="1">
    <location>
        <begin position="103"/>
        <end position="124"/>
    </location>
</feature>
<gene>
    <name evidence="2" type="ORF">C2L80_06440</name>
</gene>
<evidence type="ECO:0000313" key="2">
    <source>
        <dbReference type="EMBL" id="PNV65463.1"/>
    </source>
</evidence>
<feature type="transmembrane region" description="Helical" evidence="1">
    <location>
        <begin position="63"/>
        <end position="83"/>
    </location>
</feature>
<keyword evidence="1" id="KW-0472">Membrane</keyword>
<feature type="transmembrane region" description="Helical" evidence="1">
    <location>
        <begin position="12"/>
        <end position="43"/>
    </location>
</feature>
<accession>A0A2K2U548</accession>
<feature type="transmembrane region" description="Helical" evidence="1">
    <location>
        <begin position="167"/>
        <end position="186"/>
    </location>
</feature>
<evidence type="ECO:0000313" key="3">
    <source>
        <dbReference type="Proteomes" id="UP000236488"/>
    </source>
</evidence>
<organism evidence="2 3">
    <name type="scientific">Rubneribacter badeniensis</name>
    <dbReference type="NCBI Taxonomy" id="2070688"/>
    <lineage>
        <taxon>Bacteria</taxon>
        <taxon>Bacillati</taxon>
        <taxon>Actinomycetota</taxon>
        <taxon>Coriobacteriia</taxon>
        <taxon>Eggerthellales</taxon>
        <taxon>Eggerthellaceae</taxon>
        <taxon>Rubneribacter</taxon>
    </lineage>
</organism>
<reference evidence="2 3" key="1">
    <citation type="journal article" date="2018" name="Int. J. Syst. Evol. Microbiol.">
        <title>Rubneribacter badeniensis gen. nov., sp. nov. and Enteroscipio rubneri gen. nov., sp. nov., new members of the Eggerthellaceae isolated from human faeces.</title>
        <authorList>
            <person name="Danylec N."/>
            <person name="Gobl A."/>
            <person name="Stoll D.A."/>
            <person name="Hetzer B."/>
            <person name="Kulling S.E."/>
            <person name="Huch M."/>
        </authorList>
    </citation>
    <scope>NUCLEOTIDE SEQUENCE [LARGE SCALE GENOMIC DNA]</scope>
    <source>
        <strain evidence="2 3">ResAG-85</strain>
    </source>
</reference>
<dbReference type="Proteomes" id="UP000236488">
    <property type="component" value="Unassembled WGS sequence"/>
</dbReference>
<name>A0A2K2U548_9ACTN</name>
<dbReference type="RefSeq" id="WP_087198660.1">
    <property type="nucleotide sequence ID" value="NZ_PPEL01000029.1"/>
</dbReference>
<proteinExistence type="predicted"/>
<protein>
    <submittedName>
        <fullName evidence="2">Uncharacterized protein</fullName>
    </submittedName>
</protein>
<sequence>MRKVETQRRGFDVGAAIVGTVVALKAAVALVVSAVVVVSAAYASEVLSCVLVAGGVGGWVAAAALRLWLVAAFSLAAGVSSLIARELAAEGCGLARFLRMASVAAPLALLGTEVAMLAVCFAPSLAEGLAAGDQDAVFSLVILVIGAFVVAKLALMAMRVRNPFVRAFVLCVLAVCGLPAAVAAAFGALVVFVLVLAFFLALAMLPWMMRLAFSAARCG</sequence>
<comment type="caution">
    <text evidence="2">The sequence shown here is derived from an EMBL/GenBank/DDBJ whole genome shotgun (WGS) entry which is preliminary data.</text>
</comment>
<feature type="transmembrane region" description="Helical" evidence="1">
    <location>
        <begin position="192"/>
        <end position="213"/>
    </location>
</feature>
<dbReference type="AlphaFoldDB" id="A0A2K2U548"/>
<keyword evidence="1" id="KW-1133">Transmembrane helix</keyword>
<keyword evidence="1" id="KW-0812">Transmembrane</keyword>